<proteinExistence type="inferred from homology"/>
<evidence type="ECO:0000313" key="5">
    <source>
        <dbReference type="Proteomes" id="UP001500620"/>
    </source>
</evidence>
<comment type="caution">
    <text evidence="4">The sequence shown here is derived from an EMBL/GenBank/DDBJ whole genome shotgun (WGS) entry which is preliminary data.</text>
</comment>
<keyword evidence="2 4" id="KW-0808">Transferase</keyword>
<dbReference type="Pfam" id="PF01648">
    <property type="entry name" value="ACPS"/>
    <property type="match status" value="1"/>
</dbReference>
<dbReference type="SUPFAM" id="SSF56214">
    <property type="entry name" value="4'-phosphopantetheinyl transferase"/>
    <property type="match status" value="2"/>
</dbReference>
<evidence type="ECO:0000259" key="3">
    <source>
        <dbReference type="Pfam" id="PF01648"/>
    </source>
</evidence>
<protein>
    <submittedName>
        <fullName evidence="4">4'-phosphopantetheinyl transferase superfamily protein</fullName>
    </submittedName>
</protein>
<dbReference type="GO" id="GO:0016740">
    <property type="term" value="F:transferase activity"/>
    <property type="evidence" value="ECO:0007669"/>
    <property type="project" value="UniProtKB-KW"/>
</dbReference>
<keyword evidence="5" id="KW-1185">Reference proteome</keyword>
<name>A0ABP8DCC8_9ACTN</name>
<dbReference type="InterPro" id="IPR037143">
    <property type="entry name" value="4-PPantetheinyl_Trfase_dom_sf"/>
</dbReference>
<dbReference type="PANTHER" id="PTHR12215">
    <property type="entry name" value="PHOSPHOPANTETHEINE TRANSFERASE"/>
    <property type="match status" value="1"/>
</dbReference>
<dbReference type="InterPro" id="IPR050559">
    <property type="entry name" value="P-Pant_transferase_sf"/>
</dbReference>
<accession>A0ABP8DCC8</accession>
<dbReference type="RefSeq" id="WP_345129248.1">
    <property type="nucleotide sequence ID" value="NZ_BAABAT010000012.1"/>
</dbReference>
<feature type="domain" description="4'-phosphopantetheinyl transferase" evidence="3">
    <location>
        <begin position="99"/>
        <end position="158"/>
    </location>
</feature>
<comment type="similarity">
    <text evidence="1">Belongs to the P-Pant transferase superfamily. Gsp/Sfp/HetI/AcpT family.</text>
</comment>
<evidence type="ECO:0000256" key="1">
    <source>
        <dbReference type="ARBA" id="ARBA00010990"/>
    </source>
</evidence>
<sequence>MSAIVDAWLVDAREPFDERWLSAGERARCAALRDPGDRRRFAAAHAALQRIVRERLGGAEPRWTRGPNGKPAVEGEPLRFNLSHAGDYALVAVAHARDVGADLQDLVPGLDFAAMARRWFPPAEAGLVEALGPGEFARLWARKEAVVKAAGDRLTRGLALPVAGDPPPPVEHAGVAYAVADLPAPDGFRAAVALAGPEPFVIRMH</sequence>
<dbReference type="EMBL" id="BAABAT010000012">
    <property type="protein sequence ID" value="GAA4251971.1"/>
    <property type="molecule type" value="Genomic_DNA"/>
</dbReference>
<evidence type="ECO:0000256" key="2">
    <source>
        <dbReference type="ARBA" id="ARBA00022679"/>
    </source>
</evidence>
<organism evidence="4 5">
    <name type="scientific">Dactylosporangium darangshiense</name>
    <dbReference type="NCBI Taxonomy" id="579108"/>
    <lineage>
        <taxon>Bacteria</taxon>
        <taxon>Bacillati</taxon>
        <taxon>Actinomycetota</taxon>
        <taxon>Actinomycetes</taxon>
        <taxon>Micromonosporales</taxon>
        <taxon>Micromonosporaceae</taxon>
        <taxon>Dactylosporangium</taxon>
    </lineage>
</organism>
<dbReference type="Proteomes" id="UP001500620">
    <property type="component" value="Unassembled WGS sequence"/>
</dbReference>
<gene>
    <name evidence="4" type="ORF">GCM10022255_046670</name>
</gene>
<dbReference type="Gene3D" id="3.90.470.20">
    <property type="entry name" value="4'-phosphopantetheinyl transferase domain"/>
    <property type="match status" value="1"/>
</dbReference>
<dbReference type="InterPro" id="IPR008278">
    <property type="entry name" value="4-PPantetheinyl_Trfase_dom"/>
</dbReference>
<dbReference type="PANTHER" id="PTHR12215:SF10">
    <property type="entry name" value="L-AMINOADIPATE-SEMIALDEHYDE DEHYDROGENASE-PHOSPHOPANTETHEINYL TRANSFERASE"/>
    <property type="match status" value="1"/>
</dbReference>
<reference evidence="5" key="1">
    <citation type="journal article" date="2019" name="Int. J. Syst. Evol. Microbiol.">
        <title>The Global Catalogue of Microorganisms (GCM) 10K type strain sequencing project: providing services to taxonomists for standard genome sequencing and annotation.</title>
        <authorList>
            <consortium name="The Broad Institute Genomics Platform"/>
            <consortium name="The Broad Institute Genome Sequencing Center for Infectious Disease"/>
            <person name="Wu L."/>
            <person name="Ma J."/>
        </authorList>
    </citation>
    <scope>NUCLEOTIDE SEQUENCE [LARGE SCALE GENOMIC DNA]</scope>
    <source>
        <strain evidence="5">JCM 17441</strain>
    </source>
</reference>
<evidence type="ECO:0000313" key="4">
    <source>
        <dbReference type="EMBL" id="GAA4251971.1"/>
    </source>
</evidence>